<dbReference type="GO" id="GO:0003723">
    <property type="term" value="F:RNA binding"/>
    <property type="evidence" value="ECO:0007669"/>
    <property type="project" value="InterPro"/>
</dbReference>
<evidence type="ECO:0000256" key="5">
    <source>
        <dbReference type="ARBA" id="ARBA00035166"/>
    </source>
</evidence>
<keyword evidence="9" id="KW-1185">Reference proteome</keyword>
<name>V8NBC2_OPHHA</name>
<dbReference type="InterPro" id="IPR027437">
    <property type="entry name" value="Rbsml_uS13_C"/>
</dbReference>
<evidence type="ECO:0000256" key="2">
    <source>
        <dbReference type="ARBA" id="ARBA00022980"/>
    </source>
</evidence>
<reference evidence="8 9" key="1">
    <citation type="journal article" date="2013" name="Proc. Natl. Acad. Sci. U.S.A.">
        <title>The king cobra genome reveals dynamic gene evolution and adaptation in the snake venom system.</title>
        <authorList>
            <person name="Vonk F.J."/>
            <person name="Casewell N.R."/>
            <person name="Henkel C.V."/>
            <person name="Heimberg A.M."/>
            <person name="Jansen H.J."/>
            <person name="McCleary R.J."/>
            <person name="Kerkkamp H.M."/>
            <person name="Vos R.A."/>
            <person name="Guerreiro I."/>
            <person name="Calvete J.J."/>
            <person name="Wuster W."/>
            <person name="Woods A.E."/>
            <person name="Logan J.M."/>
            <person name="Harrison R.A."/>
            <person name="Castoe T.A."/>
            <person name="de Koning A.P."/>
            <person name="Pollock D.D."/>
            <person name="Yandell M."/>
            <person name="Calderon D."/>
            <person name="Renjifo C."/>
            <person name="Currier R.B."/>
            <person name="Salgado D."/>
            <person name="Pla D."/>
            <person name="Sanz L."/>
            <person name="Hyder A.S."/>
            <person name="Ribeiro J.M."/>
            <person name="Arntzen J.W."/>
            <person name="van den Thillart G.E."/>
            <person name="Boetzer M."/>
            <person name="Pirovano W."/>
            <person name="Dirks R.P."/>
            <person name="Spaink H.P."/>
            <person name="Duboule D."/>
            <person name="McGlinn E."/>
            <person name="Kini R.M."/>
            <person name="Richardson M.K."/>
        </authorList>
    </citation>
    <scope>NUCLEOTIDE SEQUENCE</scope>
    <source>
        <tissue evidence="8">Blood</tissue>
    </source>
</reference>
<dbReference type="InterPro" id="IPR001892">
    <property type="entry name" value="Ribosomal_uS13"/>
</dbReference>
<evidence type="ECO:0000256" key="6">
    <source>
        <dbReference type="ARBA" id="ARBA00035468"/>
    </source>
</evidence>
<evidence type="ECO:0000256" key="7">
    <source>
        <dbReference type="RuleBase" id="RU003830"/>
    </source>
</evidence>
<dbReference type="EMBL" id="AZIM01006177">
    <property type="protein sequence ID" value="ETE58867.1"/>
    <property type="molecule type" value="Genomic_DNA"/>
</dbReference>
<dbReference type="GO" id="GO:0005840">
    <property type="term" value="C:ribosome"/>
    <property type="evidence" value="ECO:0007669"/>
    <property type="project" value="UniProtKB-KW"/>
</dbReference>
<protein>
    <recommendedName>
        <fullName evidence="5">Small ribosomal subunit protein uS13</fullName>
    </recommendedName>
    <alternativeName>
        <fullName evidence="6">40S ribosomal protein S18</fullName>
    </alternativeName>
</protein>
<dbReference type="GO" id="GO:0006412">
    <property type="term" value="P:translation"/>
    <property type="evidence" value="ECO:0007669"/>
    <property type="project" value="InterPro"/>
</dbReference>
<dbReference type="SUPFAM" id="SSF46946">
    <property type="entry name" value="S13-like H2TH domain"/>
    <property type="match status" value="1"/>
</dbReference>
<accession>V8NBC2</accession>
<proteinExistence type="inferred from homology"/>
<comment type="similarity">
    <text evidence="1 7">Belongs to the universal ribosomal protein uS13 family.</text>
</comment>
<keyword evidence="2 7" id="KW-0689">Ribosomal protein</keyword>
<comment type="subunit">
    <text evidence="4">Component of the small ribosomal subunit.</text>
</comment>
<evidence type="ECO:0000313" key="9">
    <source>
        <dbReference type="Proteomes" id="UP000018936"/>
    </source>
</evidence>
<dbReference type="GO" id="GO:1990904">
    <property type="term" value="C:ribonucleoprotein complex"/>
    <property type="evidence" value="ECO:0007669"/>
    <property type="project" value="UniProtKB-KW"/>
</dbReference>
<gene>
    <name evidence="8" type="primary">RPS18</name>
    <name evidence="8" type="ORF">L345_15407</name>
</gene>
<dbReference type="Proteomes" id="UP000018936">
    <property type="component" value="Unassembled WGS sequence"/>
</dbReference>
<dbReference type="AlphaFoldDB" id="V8NBC2"/>
<keyword evidence="3 7" id="KW-0687">Ribonucleoprotein</keyword>
<evidence type="ECO:0000256" key="3">
    <source>
        <dbReference type="ARBA" id="ARBA00023274"/>
    </source>
</evidence>
<dbReference type="Gene3D" id="4.10.910.10">
    <property type="entry name" value="30s ribosomal protein s13, domain 2"/>
    <property type="match status" value="1"/>
</dbReference>
<dbReference type="Pfam" id="PF00416">
    <property type="entry name" value="Ribosomal_S13"/>
    <property type="match status" value="1"/>
</dbReference>
<evidence type="ECO:0000256" key="4">
    <source>
        <dbReference type="ARBA" id="ARBA00035021"/>
    </source>
</evidence>
<dbReference type="PIRSF" id="PIRSF002134">
    <property type="entry name" value="Ribosomal_S13"/>
    <property type="match status" value="1"/>
</dbReference>
<organism evidence="8 9">
    <name type="scientific">Ophiophagus hannah</name>
    <name type="common">King cobra</name>
    <name type="synonym">Naja hannah</name>
    <dbReference type="NCBI Taxonomy" id="8665"/>
    <lineage>
        <taxon>Eukaryota</taxon>
        <taxon>Metazoa</taxon>
        <taxon>Chordata</taxon>
        <taxon>Craniata</taxon>
        <taxon>Vertebrata</taxon>
        <taxon>Euteleostomi</taxon>
        <taxon>Lepidosauria</taxon>
        <taxon>Squamata</taxon>
        <taxon>Bifurcata</taxon>
        <taxon>Unidentata</taxon>
        <taxon>Episquamata</taxon>
        <taxon>Toxicofera</taxon>
        <taxon>Serpentes</taxon>
        <taxon>Colubroidea</taxon>
        <taxon>Elapidae</taxon>
        <taxon>Elapinae</taxon>
        <taxon>Ophiophagus</taxon>
    </lineage>
</organism>
<sequence length="79" mass="9229">MGRHYAHMVLQKADIDLTKWARELTEDGVKQKDCKDGKYSQMLPSELDNKLCKDLKCLKKIRAHRGLHHFLHTPSWDGI</sequence>
<dbReference type="GO" id="GO:0003735">
    <property type="term" value="F:structural constituent of ribosome"/>
    <property type="evidence" value="ECO:0007669"/>
    <property type="project" value="InterPro"/>
</dbReference>
<dbReference type="InterPro" id="IPR010979">
    <property type="entry name" value="Ribosomal_uS13-like_H2TH"/>
</dbReference>
<feature type="non-terminal residue" evidence="8">
    <location>
        <position position="1"/>
    </location>
</feature>
<evidence type="ECO:0000256" key="1">
    <source>
        <dbReference type="ARBA" id="ARBA00008080"/>
    </source>
</evidence>
<evidence type="ECO:0000313" key="8">
    <source>
        <dbReference type="EMBL" id="ETE58867.1"/>
    </source>
</evidence>
<feature type="non-terminal residue" evidence="8">
    <location>
        <position position="79"/>
    </location>
</feature>
<comment type="caution">
    <text evidence="8">The sequence shown here is derived from an EMBL/GenBank/DDBJ whole genome shotgun (WGS) entry which is preliminary data.</text>
</comment>
<dbReference type="PROSITE" id="PS50159">
    <property type="entry name" value="RIBOSOMAL_S13_2"/>
    <property type="match status" value="1"/>
</dbReference>
<dbReference type="OrthoDB" id="1702480at2759"/>